<dbReference type="EMBL" id="PDLM01000004">
    <property type="protein sequence ID" value="RDW79840.1"/>
    <property type="molecule type" value="Genomic_DNA"/>
</dbReference>
<sequence length="969" mass="104626">MRAFIVALSIAASICGQAQAKAVFAHYMVGTVYEDHAKTDIDTAMAMGLTPLLIDAFALNVGDATQDFVHTTLDSLFSYAEQVGFKLYISMDVYASGAACYQGSSSCNGMWDYGWIWDGFKGSSAYYQVDGLPLISTFSSGGFLNSNWTEWKSSLANDTYFMPDFDETTGYYTGDDAWWYYWGDVCDGIFSWESAWPMRAGKGGLYPGDVSPDLTVIKGAHSRNKYYMMGLSSGQYKNAYGTNIYRQGDQTLPNRMVRILDMNLQDGPDFVQIQTWNDGPESHYIGPLWIEQNNDTQPWAYSNEQDWSHQGWQPLIKSFITAYKNGDQSDAMAPPSGSVAVGAMWYKTILTESVICPNDGSSQDYYNKPDGFLNGTDALYWAVVLDPTAEPGYTLDLYSGGVKGYTVHLGPGLNSGWLPDGISAGSQMIQMRDPAGKNIMAASGGLCVSEGCPDSIYNSNYQVVPFVTGTGSDSACTTTRHDRTGAEILEYDPSAGWRSVTCDVGSLTSIDNPPDQQWADAQASFAWSDVLYEWGVDNGNTEFSNFVSNFFHGRPYPDCSSLGQTNCDVSTVCGQGSSANAAVNSPAGYVILNSFFVIHNQMDYFYQGLQNAESGIIGTIGSFTSTFSPQFDESKAAKVAADIIGVVWAMSAAPLWNSWLKSVNWFKDNPNSLGTIKDTVNALVSNSVTLFKDNTASTSILNTQNTLSDFVSTAVGLWVQNIEDLNSAIFNGTNTTLISTLINDGLAFDSNGATSGASSDSIQNTMERALYGYLLPEAWAASTDGDLAFIATTNGVPGDGSGCDGWEPWLTSTWSSDITSDLNAAMTEALANANFVCNEADNSAYWLMNIIDQAPAGCKSTTLPILVGDTPCKPPRLDSLPGADKLDGIAWAGVTQEDLVAGSVATWIANGNANGGTFDLSSWDALTSIVDDGIRAPGFMNIPVCSFEEAITNMINKKKITKTANYPCN</sequence>
<dbReference type="Proteomes" id="UP000256645">
    <property type="component" value="Unassembled WGS sequence"/>
</dbReference>
<dbReference type="AlphaFoldDB" id="A0A3D8S130"/>
<protein>
    <recommendedName>
        <fullName evidence="4">Glycoside hydrolase family 71 protein</fullName>
    </recommendedName>
</protein>
<proteinExistence type="predicted"/>
<accession>A0A3D8S130</accession>
<dbReference type="Gene3D" id="3.20.20.80">
    <property type="entry name" value="Glycosidases"/>
    <property type="match status" value="1"/>
</dbReference>
<dbReference type="CDD" id="cd11577">
    <property type="entry name" value="GH71"/>
    <property type="match status" value="1"/>
</dbReference>
<dbReference type="OrthoDB" id="3257981at2759"/>
<gene>
    <name evidence="2" type="ORF">BP6252_04478</name>
</gene>
<dbReference type="STRING" id="1849047.A0A3D8S130"/>
<name>A0A3D8S130_9HELO</name>
<feature type="signal peptide" evidence="1">
    <location>
        <begin position="1"/>
        <end position="20"/>
    </location>
</feature>
<evidence type="ECO:0008006" key="4">
    <source>
        <dbReference type="Google" id="ProtNLM"/>
    </source>
</evidence>
<dbReference type="GO" id="GO:0051118">
    <property type="term" value="F:glucan endo-1,3-alpha-glucosidase activity"/>
    <property type="evidence" value="ECO:0007669"/>
    <property type="project" value="InterPro"/>
</dbReference>
<evidence type="ECO:0000313" key="2">
    <source>
        <dbReference type="EMBL" id="RDW79840.1"/>
    </source>
</evidence>
<reference evidence="2 3" key="1">
    <citation type="journal article" date="2018" name="IMA Fungus">
        <title>IMA Genome-F 9: Draft genome sequence of Annulohypoxylon stygium, Aspergillus mulundensis, Berkeleyomyces basicola (syn. Thielaviopsis basicola), Ceratocystis smalleyi, two Cercospora beticola strains, Coleophoma cylindrospora, Fusarium fracticaudum, Phialophora cf. hyalina, and Morchella septimelata.</title>
        <authorList>
            <person name="Wingfield B.D."/>
            <person name="Bills G.F."/>
            <person name="Dong Y."/>
            <person name="Huang W."/>
            <person name="Nel W.J."/>
            <person name="Swalarsk-Parry B.S."/>
            <person name="Vaghefi N."/>
            <person name="Wilken P.M."/>
            <person name="An Z."/>
            <person name="de Beer Z.W."/>
            <person name="De Vos L."/>
            <person name="Chen L."/>
            <person name="Duong T.A."/>
            <person name="Gao Y."/>
            <person name="Hammerbacher A."/>
            <person name="Kikkert J.R."/>
            <person name="Li Y."/>
            <person name="Li H."/>
            <person name="Li K."/>
            <person name="Li Q."/>
            <person name="Liu X."/>
            <person name="Ma X."/>
            <person name="Naidoo K."/>
            <person name="Pethybridge S.J."/>
            <person name="Sun J."/>
            <person name="Steenkamp E.T."/>
            <person name="van der Nest M.A."/>
            <person name="van Wyk S."/>
            <person name="Wingfield M.J."/>
            <person name="Xiong C."/>
            <person name="Yue Q."/>
            <person name="Zhang X."/>
        </authorList>
    </citation>
    <scope>NUCLEOTIDE SEQUENCE [LARGE SCALE GENOMIC DNA]</scope>
    <source>
        <strain evidence="2 3">BP6252</strain>
    </source>
</reference>
<dbReference type="InterPro" id="IPR005197">
    <property type="entry name" value="Glyco_hydro_71"/>
</dbReference>
<comment type="caution">
    <text evidence="2">The sequence shown here is derived from an EMBL/GenBank/DDBJ whole genome shotgun (WGS) entry which is preliminary data.</text>
</comment>
<evidence type="ECO:0000256" key="1">
    <source>
        <dbReference type="SAM" id="SignalP"/>
    </source>
</evidence>
<evidence type="ECO:0000313" key="3">
    <source>
        <dbReference type="Proteomes" id="UP000256645"/>
    </source>
</evidence>
<feature type="chain" id="PRO_5017560373" description="Glycoside hydrolase family 71 protein" evidence="1">
    <location>
        <begin position="21"/>
        <end position="969"/>
    </location>
</feature>
<organism evidence="2 3">
    <name type="scientific">Coleophoma cylindrospora</name>
    <dbReference type="NCBI Taxonomy" id="1849047"/>
    <lineage>
        <taxon>Eukaryota</taxon>
        <taxon>Fungi</taxon>
        <taxon>Dikarya</taxon>
        <taxon>Ascomycota</taxon>
        <taxon>Pezizomycotina</taxon>
        <taxon>Leotiomycetes</taxon>
        <taxon>Helotiales</taxon>
        <taxon>Dermateaceae</taxon>
        <taxon>Coleophoma</taxon>
    </lineage>
</organism>
<dbReference type="Pfam" id="PF03659">
    <property type="entry name" value="Glyco_hydro_71"/>
    <property type="match status" value="1"/>
</dbReference>
<keyword evidence="1" id="KW-0732">Signal</keyword>
<keyword evidence="3" id="KW-1185">Reference proteome</keyword>